<sequence>MKSFGNSLGSKFYSIVALLIAFLAVVGIAGYYFNLQAARNLRTTYEEDLLPNEYLNRSATNIRALQGELLELMITDNKEREKELVQDMAARTAENGNLLGRYEKLPLSAYEREQYAIFQDELAAWRTHRPKVIELATGGQKQAAYAYYVQNLAVHAGNLNKLLDDLTTFNSRQAEENKQNNDRAASLTGMLLLSLTVLAMLIGGFFSRRLVRSLSKRIGQAVQTIEEIAQGHIRRQETAHFSRDEIGQMDQGLQTMGNNLRVLLEKVSTLAGQVDSSAGQLTDTAEQSAQAAGQVAASITGAAQGADRQAAMADDVMNRLEELSQGVTQVAANTGRITQVSEESAQAAREGLQSVDAAVRQMESIEHTVSESVTTVGQLESRSQEIGQIVELIASIAAQTNLLALNAAIEAARAGEQGRGFAVVAEEVRHLAEQSQEAAQQISDLIRNVQQDTGRAVSSMGRGAAEVKKGAGLVQQAGQAFADIVSRIGHSVTLMKEEAAVTEQMAANSGQILEVVRDMAGINHDMSAQAQTISAVTEEQSAAAEEIAAASQSLATLANELKTATSQFTLHD</sequence>
<protein>
    <submittedName>
        <fullName evidence="7">Methyl-accepting chemotaxis protein</fullName>
    </submittedName>
</protein>
<dbReference type="CDD" id="cd11386">
    <property type="entry name" value="MCP_signal"/>
    <property type="match status" value="1"/>
</dbReference>
<dbReference type="InterPro" id="IPR004089">
    <property type="entry name" value="MCPsignal_dom"/>
</dbReference>
<dbReference type="InterPro" id="IPR047347">
    <property type="entry name" value="YvaQ-like_sensor"/>
</dbReference>
<dbReference type="PANTHER" id="PTHR32089:SF112">
    <property type="entry name" value="LYSOZYME-LIKE PROTEIN-RELATED"/>
    <property type="match status" value="1"/>
</dbReference>
<dbReference type="Proteomes" id="UP000322917">
    <property type="component" value="Unassembled WGS sequence"/>
</dbReference>
<dbReference type="InterPro" id="IPR024478">
    <property type="entry name" value="HlyB_4HB_MCP"/>
</dbReference>
<evidence type="ECO:0000313" key="7">
    <source>
        <dbReference type="EMBL" id="SHJ43155.1"/>
    </source>
</evidence>
<dbReference type="InterPro" id="IPR003660">
    <property type="entry name" value="HAMP_dom"/>
</dbReference>
<dbReference type="Pfam" id="PF12729">
    <property type="entry name" value="4HB_MCP_1"/>
    <property type="match status" value="1"/>
</dbReference>
<dbReference type="Pfam" id="PF00672">
    <property type="entry name" value="HAMP"/>
    <property type="match status" value="1"/>
</dbReference>
<dbReference type="PANTHER" id="PTHR32089">
    <property type="entry name" value="METHYL-ACCEPTING CHEMOTAXIS PROTEIN MCPB"/>
    <property type="match status" value="1"/>
</dbReference>
<keyword evidence="8" id="KW-1185">Reference proteome</keyword>
<evidence type="ECO:0000256" key="1">
    <source>
        <dbReference type="ARBA" id="ARBA00023224"/>
    </source>
</evidence>
<evidence type="ECO:0000313" key="8">
    <source>
        <dbReference type="Proteomes" id="UP000322917"/>
    </source>
</evidence>
<dbReference type="Pfam" id="PF00015">
    <property type="entry name" value="MCPsignal"/>
    <property type="match status" value="1"/>
</dbReference>
<evidence type="ECO:0000259" key="6">
    <source>
        <dbReference type="PROSITE" id="PS50885"/>
    </source>
</evidence>
<dbReference type="PROSITE" id="PS50111">
    <property type="entry name" value="CHEMOTAXIS_TRANSDUC_2"/>
    <property type="match status" value="1"/>
</dbReference>
<dbReference type="OrthoDB" id="9810264at2"/>
<keyword evidence="1 3" id="KW-0807">Transducer</keyword>
<accession>A0A1M6J8Z5</accession>
<feature type="domain" description="Methyl-accepting transducer" evidence="5">
    <location>
        <begin position="284"/>
        <end position="555"/>
    </location>
</feature>
<keyword evidence="4" id="KW-0472">Membrane</keyword>
<dbReference type="RefSeq" id="WP_149735238.1">
    <property type="nucleotide sequence ID" value="NZ_FQZD01000021.1"/>
</dbReference>
<dbReference type="CDD" id="cd19411">
    <property type="entry name" value="MCP2201-like_sensor"/>
    <property type="match status" value="1"/>
</dbReference>
<dbReference type="EMBL" id="FQZD01000021">
    <property type="protein sequence ID" value="SHJ43155.1"/>
    <property type="molecule type" value="Genomic_DNA"/>
</dbReference>
<keyword evidence="4" id="KW-0812">Transmembrane</keyword>
<feature type="domain" description="HAMP" evidence="6">
    <location>
        <begin position="212"/>
        <end position="265"/>
    </location>
</feature>
<dbReference type="GO" id="GO:0007165">
    <property type="term" value="P:signal transduction"/>
    <property type="evidence" value="ECO:0007669"/>
    <property type="project" value="UniProtKB-KW"/>
</dbReference>
<comment type="similarity">
    <text evidence="2">Belongs to the methyl-accepting chemotaxis (MCP) protein family.</text>
</comment>
<evidence type="ECO:0000256" key="3">
    <source>
        <dbReference type="PROSITE-ProRule" id="PRU00284"/>
    </source>
</evidence>
<gene>
    <name evidence="7" type="ORF">SAMN02745170_02531</name>
</gene>
<dbReference type="Gene3D" id="1.10.287.950">
    <property type="entry name" value="Methyl-accepting chemotaxis protein"/>
    <property type="match status" value="1"/>
</dbReference>
<dbReference type="Gene3D" id="6.10.340.10">
    <property type="match status" value="1"/>
</dbReference>
<dbReference type="AlphaFoldDB" id="A0A1M6J8Z5"/>
<dbReference type="SMART" id="SM00283">
    <property type="entry name" value="MA"/>
    <property type="match status" value="1"/>
</dbReference>
<organism evidence="7 8">
    <name type="scientific">Propionispora hippei DSM 15287</name>
    <dbReference type="NCBI Taxonomy" id="1123003"/>
    <lineage>
        <taxon>Bacteria</taxon>
        <taxon>Bacillati</taxon>
        <taxon>Bacillota</taxon>
        <taxon>Negativicutes</taxon>
        <taxon>Selenomonadales</taxon>
        <taxon>Sporomusaceae</taxon>
        <taxon>Propionispora</taxon>
    </lineage>
</organism>
<keyword evidence="4" id="KW-1133">Transmembrane helix</keyword>
<feature type="transmembrane region" description="Helical" evidence="4">
    <location>
        <begin position="187"/>
        <end position="207"/>
    </location>
</feature>
<dbReference type="SUPFAM" id="SSF58104">
    <property type="entry name" value="Methyl-accepting chemotaxis protein (MCP) signaling domain"/>
    <property type="match status" value="1"/>
</dbReference>
<feature type="transmembrane region" description="Helical" evidence="4">
    <location>
        <begin position="12"/>
        <end position="33"/>
    </location>
</feature>
<name>A0A1M6J8Z5_9FIRM</name>
<dbReference type="PROSITE" id="PS50885">
    <property type="entry name" value="HAMP"/>
    <property type="match status" value="1"/>
</dbReference>
<proteinExistence type="inferred from homology"/>
<evidence type="ECO:0000256" key="2">
    <source>
        <dbReference type="ARBA" id="ARBA00029447"/>
    </source>
</evidence>
<evidence type="ECO:0000259" key="5">
    <source>
        <dbReference type="PROSITE" id="PS50111"/>
    </source>
</evidence>
<reference evidence="7 8" key="1">
    <citation type="submission" date="2016-11" db="EMBL/GenBank/DDBJ databases">
        <authorList>
            <person name="Varghese N."/>
            <person name="Submissions S."/>
        </authorList>
    </citation>
    <scope>NUCLEOTIDE SEQUENCE [LARGE SCALE GENOMIC DNA]</scope>
    <source>
        <strain evidence="7 8">DSM 15287</strain>
    </source>
</reference>
<evidence type="ECO:0000256" key="4">
    <source>
        <dbReference type="SAM" id="Phobius"/>
    </source>
</evidence>
<dbReference type="GO" id="GO:0016020">
    <property type="term" value="C:membrane"/>
    <property type="evidence" value="ECO:0007669"/>
    <property type="project" value="InterPro"/>
</dbReference>